<organism evidence="3 4">
    <name type="scientific">Halobaculum roseum</name>
    <dbReference type="NCBI Taxonomy" id="2175149"/>
    <lineage>
        <taxon>Archaea</taxon>
        <taxon>Methanobacteriati</taxon>
        <taxon>Methanobacteriota</taxon>
        <taxon>Stenosarchaea group</taxon>
        <taxon>Halobacteria</taxon>
        <taxon>Halobacteriales</taxon>
        <taxon>Haloferacaceae</taxon>
        <taxon>Halobaculum</taxon>
    </lineage>
</organism>
<dbReference type="RefSeq" id="WP_222921253.1">
    <property type="nucleotide sequence ID" value="NZ_CP082286.1"/>
</dbReference>
<feature type="compositionally biased region" description="Basic and acidic residues" evidence="1">
    <location>
        <begin position="125"/>
        <end position="137"/>
    </location>
</feature>
<sequence>MTDRRVDDGTEPTDGRRWRVLAVGLIRGVLLVAGLAVLGVGVAVVFDPEAERLIPVEAAITTLGSDYVVVAVVGLLAVGLSVLIVGARVVRGVDEAEPPLVEAVQSAIYPGEQLDRSTGGFGHRRAGEPPSDERRERLSEAAVRATMRADGCSRNVAERRVAEGSWTTDPVAVRSLSDARDGGGRGWRGRNGSLDAQSVRRTVDAIVRLTDERGTDREDERDSGVSE</sequence>
<keyword evidence="2" id="KW-1133">Transmembrane helix</keyword>
<name>A0ABD5MPN0_9EURY</name>
<gene>
    <name evidence="3" type="ORF">ACFFOL_14775</name>
</gene>
<keyword evidence="2" id="KW-0472">Membrane</keyword>
<dbReference type="Pfam" id="PF23933">
    <property type="entry name" value="DUF7269"/>
    <property type="match status" value="1"/>
</dbReference>
<dbReference type="GeneID" id="67211350"/>
<dbReference type="AlphaFoldDB" id="A0ABD5MPN0"/>
<keyword evidence="2" id="KW-0812">Transmembrane</keyword>
<evidence type="ECO:0008006" key="5">
    <source>
        <dbReference type="Google" id="ProtNLM"/>
    </source>
</evidence>
<reference evidence="3" key="1">
    <citation type="submission" date="2024-09" db="EMBL/GenBank/DDBJ databases">
        <authorList>
            <person name="Sun Q."/>
        </authorList>
    </citation>
    <scope>NUCLEOTIDE SEQUENCE [LARGE SCALE GENOMIC DNA]</scope>
    <source>
        <strain evidence="3">JCM 31273</strain>
    </source>
</reference>
<accession>A0ABD5MPN0</accession>
<evidence type="ECO:0000313" key="4">
    <source>
        <dbReference type="Proteomes" id="UP001589595"/>
    </source>
</evidence>
<evidence type="ECO:0000256" key="1">
    <source>
        <dbReference type="SAM" id="MobiDB-lite"/>
    </source>
</evidence>
<feature type="transmembrane region" description="Helical" evidence="2">
    <location>
        <begin position="66"/>
        <end position="90"/>
    </location>
</feature>
<feature type="transmembrane region" description="Helical" evidence="2">
    <location>
        <begin position="20"/>
        <end position="46"/>
    </location>
</feature>
<comment type="caution">
    <text evidence="3">The sequence shown here is derived from an EMBL/GenBank/DDBJ whole genome shotgun (WGS) entry which is preliminary data.</text>
</comment>
<keyword evidence="4" id="KW-1185">Reference proteome</keyword>
<dbReference type="Proteomes" id="UP001589595">
    <property type="component" value="Unassembled WGS sequence"/>
</dbReference>
<proteinExistence type="predicted"/>
<evidence type="ECO:0000256" key="2">
    <source>
        <dbReference type="SAM" id="Phobius"/>
    </source>
</evidence>
<protein>
    <recommendedName>
        <fullName evidence="5">DUF4129 domain-containing protein</fullName>
    </recommendedName>
</protein>
<dbReference type="InterPro" id="IPR055693">
    <property type="entry name" value="DUF7269"/>
</dbReference>
<evidence type="ECO:0000313" key="3">
    <source>
        <dbReference type="EMBL" id="MFB9825432.1"/>
    </source>
</evidence>
<feature type="region of interest" description="Disordered" evidence="1">
    <location>
        <begin position="116"/>
        <end position="137"/>
    </location>
</feature>
<dbReference type="EMBL" id="JBHMAJ010000009">
    <property type="protein sequence ID" value="MFB9825432.1"/>
    <property type="molecule type" value="Genomic_DNA"/>
</dbReference>